<gene>
    <name evidence="3" type="ORF">E1B28_006089</name>
</gene>
<comment type="caution">
    <text evidence="3">The sequence shown here is derived from an EMBL/GenBank/DDBJ whole genome shotgun (WGS) entry which is preliminary data.</text>
</comment>
<dbReference type="Gene3D" id="6.10.140.920">
    <property type="match status" value="1"/>
</dbReference>
<evidence type="ECO:0000313" key="3">
    <source>
        <dbReference type="EMBL" id="KAG7095324.1"/>
    </source>
</evidence>
<dbReference type="KEGG" id="more:E1B28_006089"/>
<evidence type="ECO:0000256" key="1">
    <source>
        <dbReference type="SAM" id="Coils"/>
    </source>
</evidence>
<dbReference type="EMBL" id="CM032183">
    <property type="protein sequence ID" value="KAG7095324.1"/>
    <property type="molecule type" value="Genomic_DNA"/>
</dbReference>
<keyword evidence="4" id="KW-1185">Reference proteome</keyword>
<feature type="coiled-coil region" evidence="1">
    <location>
        <begin position="25"/>
        <end position="151"/>
    </location>
</feature>
<dbReference type="RefSeq" id="XP_043011794.1">
    <property type="nucleotide sequence ID" value="XM_043150704.1"/>
</dbReference>
<protein>
    <submittedName>
        <fullName evidence="3">Uncharacterized protein</fullName>
    </submittedName>
</protein>
<accession>A0A9P7S4M6</accession>
<proteinExistence type="predicted"/>
<organism evidence="3 4">
    <name type="scientific">Marasmius oreades</name>
    <name type="common">fairy-ring Marasmius</name>
    <dbReference type="NCBI Taxonomy" id="181124"/>
    <lineage>
        <taxon>Eukaryota</taxon>
        <taxon>Fungi</taxon>
        <taxon>Dikarya</taxon>
        <taxon>Basidiomycota</taxon>
        <taxon>Agaricomycotina</taxon>
        <taxon>Agaricomycetes</taxon>
        <taxon>Agaricomycetidae</taxon>
        <taxon>Agaricales</taxon>
        <taxon>Marasmiineae</taxon>
        <taxon>Marasmiaceae</taxon>
        <taxon>Marasmius</taxon>
    </lineage>
</organism>
<dbReference type="GeneID" id="66075165"/>
<feature type="compositionally biased region" description="Low complexity" evidence="2">
    <location>
        <begin position="178"/>
        <end position="189"/>
    </location>
</feature>
<dbReference type="OrthoDB" id="2971000at2759"/>
<dbReference type="SUPFAM" id="SSF57997">
    <property type="entry name" value="Tropomyosin"/>
    <property type="match status" value="1"/>
</dbReference>
<dbReference type="Proteomes" id="UP001049176">
    <property type="component" value="Chromosome 3"/>
</dbReference>
<name>A0A9P7S4M6_9AGAR</name>
<reference evidence="3" key="1">
    <citation type="journal article" date="2021" name="Genome Biol. Evol.">
        <title>The assembled and annotated genome of the fairy-ring fungus Marasmius oreades.</title>
        <authorList>
            <person name="Hiltunen M."/>
            <person name="Ament-Velasquez S.L."/>
            <person name="Johannesson H."/>
        </authorList>
    </citation>
    <scope>NUCLEOTIDE SEQUENCE</scope>
    <source>
        <strain evidence="3">03SP1</strain>
    </source>
</reference>
<dbReference type="AlphaFoldDB" id="A0A9P7S4M6"/>
<feature type="region of interest" description="Disordered" evidence="2">
    <location>
        <begin position="169"/>
        <end position="196"/>
    </location>
</feature>
<keyword evidence="1" id="KW-0175">Coiled coil</keyword>
<evidence type="ECO:0000256" key="2">
    <source>
        <dbReference type="SAM" id="MobiDB-lite"/>
    </source>
</evidence>
<evidence type="ECO:0000313" key="4">
    <source>
        <dbReference type="Proteomes" id="UP001049176"/>
    </source>
</evidence>
<sequence>MPEDQNRLVEDQVSRLRPELHHMLNSLAENLTNDLTREKSQLEDQVQALQVQLDSVQTQLNDAKSELAAANAKVADMDSKLLDAHTKLDDVNHKFRNSERRNDAMKRELEQAKIRWTGVVTTGWSEADSDREKLRRKLEKKEEELALLKLKTRTARRWMKKATLVLKEDDVLPRPESRSSVSSESSYSLQHSRRRK</sequence>